<reference evidence="2 3" key="1">
    <citation type="submission" date="2020-07" db="EMBL/GenBank/DDBJ databases">
        <title>Genomic Encyclopedia of Type Strains, Phase IV (KMG-V): Genome sequencing to study the core and pangenomes of soil and plant-associated prokaryotes.</title>
        <authorList>
            <person name="Whitman W."/>
        </authorList>
    </citation>
    <scope>NUCLEOTIDE SEQUENCE [LARGE SCALE GENOMIC DNA]</scope>
    <source>
        <strain evidence="2 3">AN3</strain>
    </source>
</reference>
<name>A0A839ELQ6_9HYPH</name>
<dbReference type="RefSeq" id="WP_432651994.1">
    <property type="nucleotide sequence ID" value="NZ_JACGXN010000001.1"/>
</dbReference>
<evidence type="ECO:0008006" key="4">
    <source>
        <dbReference type="Google" id="ProtNLM"/>
    </source>
</evidence>
<feature type="chain" id="PRO_5032334370" description="DUF4864 domain-containing protein" evidence="1">
    <location>
        <begin position="26"/>
        <end position="142"/>
    </location>
</feature>
<keyword evidence="3" id="KW-1185">Reference proteome</keyword>
<dbReference type="EMBL" id="JACGXN010000001">
    <property type="protein sequence ID" value="MBA8877620.1"/>
    <property type="molecule type" value="Genomic_DNA"/>
</dbReference>
<protein>
    <recommendedName>
        <fullName evidence="4">DUF4864 domain-containing protein</fullName>
    </recommendedName>
</protein>
<sequence>MMKAFPTGVIFSLFLLMVVPGAGMADEPLDTGQSIIKQQIAAFLSDDAAAAYSFASPAIQGKFVNQDVFFDMVKRAYQPVYRPGNFAFGRSKVSDGEIMQEVVIRGPDGKDWTALYQLTKQPDGSWKINAVRMMQAAPGPEI</sequence>
<feature type="signal peptide" evidence="1">
    <location>
        <begin position="1"/>
        <end position="25"/>
    </location>
</feature>
<evidence type="ECO:0000313" key="2">
    <source>
        <dbReference type="EMBL" id="MBA8877620.1"/>
    </source>
</evidence>
<organism evidence="2 3">
    <name type="scientific">Phyllobacterium myrsinacearum</name>
    <dbReference type="NCBI Taxonomy" id="28101"/>
    <lineage>
        <taxon>Bacteria</taxon>
        <taxon>Pseudomonadati</taxon>
        <taxon>Pseudomonadota</taxon>
        <taxon>Alphaproteobacteria</taxon>
        <taxon>Hyphomicrobiales</taxon>
        <taxon>Phyllobacteriaceae</taxon>
        <taxon>Phyllobacterium</taxon>
    </lineage>
</organism>
<evidence type="ECO:0000256" key="1">
    <source>
        <dbReference type="SAM" id="SignalP"/>
    </source>
</evidence>
<proteinExistence type="predicted"/>
<dbReference type="Pfam" id="PF16156">
    <property type="entry name" value="DUF4864"/>
    <property type="match status" value="1"/>
</dbReference>
<keyword evidence="1" id="KW-0732">Signal</keyword>
<gene>
    <name evidence="2" type="ORF">FHW16_001302</name>
</gene>
<accession>A0A839ELQ6</accession>
<dbReference type="AlphaFoldDB" id="A0A839ELQ6"/>
<comment type="caution">
    <text evidence="2">The sequence shown here is derived from an EMBL/GenBank/DDBJ whole genome shotgun (WGS) entry which is preliminary data.</text>
</comment>
<evidence type="ECO:0000313" key="3">
    <source>
        <dbReference type="Proteomes" id="UP000549052"/>
    </source>
</evidence>
<dbReference type="InterPro" id="IPR032347">
    <property type="entry name" value="DUF4864"/>
</dbReference>
<dbReference type="Proteomes" id="UP000549052">
    <property type="component" value="Unassembled WGS sequence"/>
</dbReference>